<proteinExistence type="predicted"/>
<gene>
    <name evidence="2" type="ORF">DCCM_4739</name>
</gene>
<dbReference type="InterPro" id="IPR006037">
    <property type="entry name" value="RCK_C"/>
</dbReference>
<dbReference type="InterPro" id="IPR026278">
    <property type="entry name" value="KhtT"/>
</dbReference>
<dbReference type="Proteomes" id="UP000239549">
    <property type="component" value="Unassembled WGS sequence"/>
</dbReference>
<dbReference type="GO" id="GO:0006813">
    <property type="term" value="P:potassium ion transport"/>
    <property type="evidence" value="ECO:0007669"/>
    <property type="project" value="InterPro"/>
</dbReference>
<evidence type="ECO:0000259" key="1">
    <source>
        <dbReference type="PROSITE" id="PS51202"/>
    </source>
</evidence>
<dbReference type="OrthoDB" id="67547at2"/>
<dbReference type="RefSeq" id="WP_104373664.1">
    <property type="nucleotide sequence ID" value="NZ_BFAV01000177.1"/>
</dbReference>
<dbReference type="AlphaFoldDB" id="A0A2L2XHH6"/>
<name>A0A2L2XHH6_9FIRM</name>
<dbReference type="InterPro" id="IPR036721">
    <property type="entry name" value="RCK_C_sf"/>
</dbReference>
<dbReference type="InterPro" id="IPR058776">
    <property type="entry name" value="KhtT-like_N"/>
</dbReference>
<sequence>MPLIRESDLPGIGRKFQINTRSGDKLVIVVHDDGRREMHHFFNDDPEESISMVTLDDSEARRVGAILGGMVYMPKAMESVDVAFDDMVIEWYKIEPGLKAIGKTIGELHIRKKTGAAIIAIVKRNQAKIINPGPEQEIKEGATLVVLGEREQVKACKKLIQNGSI</sequence>
<evidence type="ECO:0000313" key="3">
    <source>
        <dbReference type="Proteomes" id="UP000239549"/>
    </source>
</evidence>
<dbReference type="EMBL" id="BFAV01000177">
    <property type="protein sequence ID" value="GBF35610.1"/>
    <property type="molecule type" value="Genomic_DNA"/>
</dbReference>
<dbReference type="PANTHER" id="PTHR30445:SF8">
    <property type="entry name" value="K(+)_H(+) ANTIPORTER SUBUNIT KHTT"/>
    <property type="match status" value="1"/>
</dbReference>
<evidence type="ECO:0000313" key="2">
    <source>
        <dbReference type="EMBL" id="GBF35610.1"/>
    </source>
</evidence>
<reference evidence="3" key="1">
    <citation type="submission" date="2018-02" db="EMBL/GenBank/DDBJ databases">
        <title>Genome sequence of Desulfocucumis palustris strain NAW-5.</title>
        <authorList>
            <person name="Watanabe M."/>
            <person name="Kojima H."/>
            <person name="Fukui M."/>
        </authorList>
    </citation>
    <scope>NUCLEOTIDE SEQUENCE [LARGE SCALE GENOMIC DNA]</scope>
    <source>
        <strain evidence="3">NAW-5</strain>
    </source>
</reference>
<dbReference type="PANTHER" id="PTHR30445">
    <property type="entry name" value="K(+)_H(+) ANTIPORTER SUBUNIT KHTT"/>
    <property type="match status" value="1"/>
</dbReference>
<protein>
    <submittedName>
        <fullName evidence="2">TrkA domain protein</fullName>
    </submittedName>
</protein>
<dbReference type="PIRSF" id="PIRSF005028">
    <property type="entry name" value="KhtT"/>
    <property type="match status" value="1"/>
</dbReference>
<dbReference type="PROSITE" id="PS51202">
    <property type="entry name" value="RCK_C"/>
    <property type="match status" value="1"/>
</dbReference>
<accession>A0A2L2XHH6</accession>
<dbReference type="GO" id="GO:0008324">
    <property type="term" value="F:monoatomic cation transmembrane transporter activity"/>
    <property type="evidence" value="ECO:0007669"/>
    <property type="project" value="InterPro"/>
</dbReference>
<dbReference type="SUPFAM" id="SSF116726">
    <property type="entry name" value="TrkA C-terminal domain-like"/>
    <property type="match status" value="1"/>
</dbReference>
<dbReference type="InterPro" id="IPR050144">
    <property type="entry name" value="AAE_transporter"/>
</dbReference>
<comment type="caution">
    <text evidence="2">The sequence shown here is derived from an EMBL/GenBank/DDBJ whole genome shotgun (WGS) entry which is preliminary data.</text>
</comment>
<feature type="domain" description="RCK C-terminal" evidence="1">
    <location>
        <begin position="77"/>
        <end position="162"/>
    </location>
</feature>
<dbReference type="Gene3D" id="3.30.70.1450">
    <property type="entry name" value="Regulator of K+ conductance, C-terminal domain"/>
    <property type="match status" value="1"/>
</dbReference>
<keyword evidence="3" id="KW-1185">Reference proteome</keyword>
<dbReference type="Pfam" id="PF25991">
    <property type="entry name" value="KhtT_N"/>
    <property type="match status" value="1"/>
</dbReference>
<dbReference type="Pfam" id="PF02080">
    <property type="entry name" value="TrkA_C"/>
    <property type="match status" value="1"/>
</dbReference>
<organism evidence="2 3">
    <name type="scientific">Desulfocucumis palustris</name>
    <dbReference type="NCBI Taxonomy" id="1898651"/>
    <lineage>
        <taxon>Bacteria</taxon>
        <taxon>Bacillati</taxon>
        <taxon>Bacillota</taxon>
        <taxon>Clostridia</taxon>
        <taxon>Eubacteriales</taxon>
        <taxon>Desulfocucumaceae</taxon>
        <taxon>Desulfocucumis</taxon>
    </lineage>
</organism>